<evidence type="ECO:0000259" key="5">
    <source>
        <dbReference type="Pfam" id="PF23226"/>
    </source>
</evidence>
<proteinExistence type="predicted"/>
<evidence type="ECO:0000259" key="3">
    <source>
        <dbReference type="Pfam" id="PF23021"/>
    </source>
</evidence>
<dbReference type="GO" id="GO:0005783">
    <property type="term" value="C:endoplasmic reticulum"/>
    <property type="evidence" value="ECO:0007669"/>
    <property type="project" value="TreeGrafter"/>
</dbReference>
<sequence>MASRYKDKDAGVVLSFGGQWVSWSHTAVAYMAFLSALVVGSALHYRKIVQNEWYGYPDEWFPSVSATIGDRYPERSIFMIFIAITSGPRFALVGLWYLLTAKPGRTLPKAIAISGVIRTLTCGGWTYITSTDDHDWHDILMISYIVFTIPWTTGCIALSPPNAKAIKYRKYLAGGFFGTLIPLIYFFIQHKVHRVPGAYTIYAFFEWSLIFFDVAFDAVTALDFDTFELVVRDVKGASKGVNTSSVPTAVLEKEKEKATGGVFSAGFRLNEALDIAADVYHGFVFWSILTSLGVVIWYFPLWHMGISGYEALVMSTISPSLLAIRPLRSLIVKNQRVTHLLSIAGLLAYLVKDPVSRLFTVGFGVWMGCLGWAATWYSDSAQPARLEARILAWTIGLLMSSIAKFAWYTNNPIWPIMHAENGGWNGTGFVLAVLAALRFTRRAPIQTADVPESKGSALLSAFGIGGLFFGLHSLLSDTSTMILWVWDGYPIRGPVSNVHGWYTIAAMTAGLLTGVFKPRLVTTWTAYGVACVGAALLTLYQRWFGYYGGLTLAAYLMAISMPLIGNAAKKNPAVTFGLGFFVYNLMVLFHVWVVAYAFVPGGPLVREHTDWIMITMMLLIGAGVFDFISQQARSGRKDDRRRAANTSHRKYHLGALGVLNIIFLCANFLRFPTNDYKPYHAKDRLFTAGIWTIHFSLDNDMWSSEYRMRDLIKEMEVDVIGLLESDLQRIIMGNRDTTQFLAEDLGMYVDYGPGPNKHTWGAALLSKFPILNSTHHLLPSPVGELAPAIHATLDIYGTPVDVFVFHSGQEEDPEDRRLQSEYLAKLMGSSTRPSVLLSYLVTKPLEGNYNTYVSELSGMHDVDWTDWDRWCEYILFKGLRRTGYARVSRSTITDTELQVAKFVVPATEEERAAAWTLEKDLRDRRVHEDEVPEGWRFPALFRGEGVRGHRYHVFDEPRYFNY</sequence>
<dbReference type="AlphaFoldDB" id="A0AAN6TE22"/>
<feature type="transmembrane region" description="Helical" evidence="1">
    <location>
        <begin position="611"/>
        <end position="629"/>
    </location>
</feature>
<comment type="caution">
    <text evidence="6">The sequence shown here is derived from an EMBL/GenBank/DDBJ whole genome shotgun (WGS) entry which is preliminary data.</text>
</comment>
<dbReference type="GO" id="GO:0006506">
    <property type="term" value="P:GPI anchor biosynthetic process"/>
    <property type="evidence" value="ECO:0007669"/>
    <property type="project" value="TreeGrafter"/>
</dbReference>
<dbReference type="Proteomes" id="UP001302812">
    <property type="component" value="Unassembled WGS sequence"/>
</dbReference>
<organism evidence="6 7">
    <name type="scientific">Canariomyces notabilis</name>
    <dbReference type="NCBI Taxonomy" id="2074819"/>
    <lineage>
        <taxon>Eukaryota</taxon>
        <taxon>Fungi</taxon>
        <taxon>Dikarya</taxon>
        <taxon>Ascomycota</taxon>
        <taxon>Pezizomycotina</taxon>
        <taxon>Sordariomycetes</taxon>
        <taxon>Sordariomycetidae</taxon>
        <taxon>Sordariales</taxon>
        <taxon>Chaetomiaceae</taxon>
        <taxon>Canariomyces</taxon>
    </lineage>
</organism>
<dbReference type="RefSeq" id="XP_064670190.1">
    <property type="nucleotide sequence ID" value="XM_064815206.1"/>
</dbReference>
<dbReference type="Gene3D" id="3.60.10.10">
    <property type="entry name" value="Endonuclease/exonuclease/phosphatase"/>
    <property type="match status" value="1"/>
</dbReference>
<feature type="domain" description="CWH43-like N-terminal" evidence="2">
    <location>
        <begin position="19"/>
        <end position="226"/>
    </location>
</feature>
<dbReference type="SUPFAM" id="SSF56219">
    <property type="entry name" value="DNase I-like"/>
    <property type="match status" value="1"/>
</dbReference>
<feature type="transmembrane region" description="Helical" evidence="1">
    <location>
        <begin position="650"/>
        <end position="669"/>
    </location>
</feature>
<dbReference type="InterPro" id="IPR036691">
    <property type="entry name" value="Endo/exonu/phosph_ase_sf"/>
</dbReference>
<keyword evidence="1" id="KW-0472">Membrane</keyword>
<feature type="transmembrane region" description="Helical" evidence="1">
    <location>
        <begin position="171"/>
        <end position="188"/>
    </location>
</feature>
<evidence type="ECO:0000313" key="7">
    <source>
        <dbReference type="Proteomes" id="UP001302812"/>
    </source>
</evidence>
<keyword evidence="7" id="KW-1185">Reference proteome</keyword>
<feature type="transmembrane region" description="Helical" evidence="1">
    <location>
        <begin position="422"/>
        <end position="440"/>
    </location>
</feature>
<keyword evidence="1" id="KW-1133">Transmembrane helix</keyword>
<evidence type="ECO:0000259" key="2">
    <source>
        <dbReference type="Pfam" id="PF10277"/>
    </source>
</evidence>
<evidence type="ECO:0000259" key="4">
    <source>
        <dbReference type="Pfam" id="PF23022"/>
    </source>
</evidence>
<reference evidence="6" key="1">
    <citation type="journal article" date="2023" name="Mol. Phylogenet. Evol.">
        <title>Genome-scale phylogeny and comparative genomics of the fungal order Sordariales.</title>
        <authorList>
            <person name="Hensen N."/>
            <person name="Bonometti L."/>
            <person name="Westerberg I."/>
            <person name="Brannstrom I.O."/>
            <person name="Guillou S."/>
            <person name="Cros-Aarteil S."/>
            <person name="Calhoun S."/>
            <person name="Haridas S."/>
            <person name="Kuo A."/>
            <person name="Mondo S."/>
            <person name="Pangilinan J."/>
            <person name="Riley R."/>
            <person name="LaButti K."/>
            <person name="Andreopoulos B."/>
            <person name="Lipzen A."/>
            <person name="Chen C."/>
            <person name="Yan M."/>
            <person name="Daum C."/>
            <person name="Ng V."/>
            <person name="Clum A."/>
            <person name="Steindorff A."/>
            <person name="Ohm R.A."/>
            <person name="Martin F."/>
            <person name="Silar P."/>
            <person name="Natvig D.O."/>
            <person name="Lalanne C."/>
            <person name="Gautier V."/>
            <person name="Ament-Velasquez S.L."/>
            <person name="Kruys A."/>
            <person name="Hutchinson M.I."/>
            <person name="Powell A.J."/>
            <person name="Barry K."/>
            <person name="Miller A.N."/>
            <person name="Grigoriev I.V."/>
            <person name="Debuchy R."/>
            <person name="Gladieux P."/>
            <person name="Hiltunen Thoren M."/>
            <person name="Johannesson H."/>
        </authorList>
    </citation>
    <scope>NUCLEOTIDE SEQUENCE</scope>
    <source>
        <strain evidence="6">CBS 508.74</strain>
    </source>
</reference>
<dbReference type="Pfam" id="PF23022">
    <property type="entry name" value="6TM_1st_PGAP2IP"/>
    <property type="match status" value="1"/>
</dbReference>
<feature type="transmembrane region" description="Helical" evidence="1">
    <location>
        <begin position="546"/>
        <end position="564"/>
    </location>
</feature>
<dbReference type="GO" id="GO:0016020">
    <property type="term" value="C:membrane"/>
    <property type="evidence" value="ECO:0007669"/>
    <property type="project" value="GOC"/>
</dbReference>
<feature type="transmembrane region" description="Helical" evidence="1">
    <location>
        <begin position="139"/>
        <end position="159"/>
    </location>
</feature>
<feature type="transmembrane region" description="Helical" evidence="1">
    <location>
        <begin position="20"/>
        <end position="43"/>
    </location>
</feature>
<dbReference type="Pfam" id="PF10277">
    <property type="entry name" value="Frag1"/>
    <property type="match status" value="1"/>
</dbReference>
<feature type="transmembrane region" description="Helical" evidence="1">
    <location>
        <begin position="523"/>
        <end position="540"/>
    </location>
</feature>
<dbReference type="GeneID" id="89939331"/>
<dbReference type="PANTHER" id="PTHR14859">
    <property type="entry name" value="CALCOFLUOR WHITE HYPERSENSITIVE PROTEIN PRECURSOR"/>
    <property type="match status" value="1"/>
</dbReference>
<evidence type="ECO:0008006" key="8">
    <source>
        <dbReference type="Google" id="ProtNLM"/>
    </source>
</evidence>
<feature type="transmembrane region" description="Helical" evidence="1">
    <location>
        <begin position="200"/>
        <end position="222"/>
    </location>
</feature>
<feature type="transmembrane region" description="Helical" evidence="1">
    <location>
        <begin position="358"/>
        <end position="378"/>
    </location>
</feature>
<feature type="domain" description="PGAP2IP C-terminal nuclease-like" evidence="5">
    <location>
        <begin position="684"/>
        <end position="932"/>
    </location>
</feature>
<reference evidence="6" key="2">
    <citation type="submission" date="2023-05" db="EMBL/GenBank/DDBJ databases">
        <authorList>
            <consortium name="Lawrence Berkeley National Laboratory"/>
            <person name="Steindorff A."/>
            <person name="Hensen N."/>
            <person name="Bonometti L."/>
            <person name="Westerberg I."/>
            <person name="Brannstrom I.O."/>
            <person name="Guillou S."/>
            <person name="Cros-Aarteil S."/>
            <person name="Calhoun S."/>
            <person name="Haridas S."/>
            <person name="Kuo A."/>
            <person name="Mondo S."/>
            <person name="Pangilinan J."/>
            <person name="Riley R."/>
            <person name="Labutti K."/>
            <person name="Andreopoulos B."/>
            <person name="Lipzen A."/>
            <person name="Chen C."/>
            <person name="Yanf M."/>
            <person name="Daum C."/>
            <person name="Ng V."/>
            <person name="Clum A."/>
            <person name="Ohm R."/>
            <person name="Martin F."/>
            <person name="Silar P."/>
            <person name="Natvig D."/>
            <person name="Lalanne C."/>
            <person name="Gautier V."/>
            <person name="Ament-Velasquez S.L."/>
            <person name="Kruys A."/>
            <person name="Hutchinson M.I."/>
            <person name="Powell A.J."/>
            <person name="Barry K."/>
            <person name="Miller A.N."/>
            <person name="Grigoriev I.V."/>
            <person name="Debuchy R."/>
            <person name="Gladieux P."/>
            <person name="Thoren M.H."/>
            <person name="Johannesson H."/>
        </authorList>
    </citation>
    <scope>NUCLEOTIDE SEQUENCE</scope>
    <source>
        <strain evidence="6">CBS 508.74</strain>
    </source>
</reference>
<feature type="transmembrane region" description="Helical" evidence="1">
    <location>
        <begin position="498"/>
        <end position="516"/>
    </location>
</feature>
<accession>A0AAN6TE22</accession>
<name>A0AAN6TE22_9PEZI</name>
<dbReference type="FunFam" id="3.60.10.10:FF:000031">
    <property type="entry name" value="Calcofluor white hypersensitive protein"/>
    <property type="match status" value="1"/>
</dbReference>
<feature type="transmembrane region" description="Helical" evidence="1">
    <location>
        <begin position="279"/>
        <end position="300"/>
    </location>
</feature>
<dbReference type="InterPro" id="IPR057315">
    <property type="entry name" value="Exo_endo_phos_PGAP2IP_C"/>
</dbReference>
<feature type="domain" description="PGAP2IP first transmembrane" evidence="4">
    <location>
        <begin position="283"/>
        <end position="437"/>
    </location>
</feature>
<feature type="domain" description="PGAP2IP second transmembrane" evidence="3">
    <location>
        <begin position="454"/>
        <end position="630"/>
    </location>
</feature>
<evidence type="ECO:0000313" key="6">
    <source>
        <dbReference type="EMBL" id="KAK4112620.1"/>
    </source>
</evidence>
<dbReference type="InterPro" id="IPR053912">
    <property type="entry name" value="PGAP2IP_TM_1nd"/>
</dbReference>
<dbReference type="InterPro" id="IPR053911">
    <property type="entry name" value="PGAP2IP_TM_2nd"/>
</dbReference>
<dbReference type="InterPro" id="IPR051916">
    <property type="entry name" value="GPI-anchor_lipid_remodeler"/>
</dbReference>
<gene>
    <name evidence="6" type="ORF">N656DRAFT_779502</name>
</gene>
<dbReference type="Pfam" id="PF23021">
    <property type="entry name" value="6TM_2nd_PGAP2IP"/>
    <property type="match status" value="1"/>
</dbReference>
<protein>
    <recommendedName>
        <fullName evidence="8">Calcofluor white hypersensitive protein</fullName>
    </recommendedName>
</protein>
<dbReference type="PANTHER" id="PTHR14859:SF1">
    <property type="entry name" value="PGAP2-INTERACTING PROTEIN"/>
    <property type="match status" value="1"/>
</dbReference>
<evidence type="ECO:0000256" key="1">
    <source>
        <dbReference type="SAM" id="Phobius"/>
    </source>
</evidence>
<feature type="transmembrane region" description="Helical" evidence="1">
    <location>
        <begin position="461"/>
        <end position="486"/>
    </location>
</feature>
<feature type="transmembrane region" description="Helical" evidence="1">
    <location>
        <begin position="390"/>
        <end position="410"/>
    </location>
</feature>
<dbReference type="GO" id="GO:0031505">
    <property type="term" value="P:fungal-type cell wall organization"/>
    <property type="evidence" value="ECO:0007669"/>
    <property type="project" value="TreeGrafter"/>
</dbReference>
<feature type="transmembrane region" description="Helical" evidence="1">
    <location>
        <begin position="77"/>
        <end position="99"/>
    </location>
</feature>
<dbReference type="InterPro" id="IPR019402">
    <property type="entry name" value="CWH43_N"/>
</dbReference>
<dbReference type="EMBL" id="MU853342">
    <property type="protein sequence ID" value="KAK4112620.1"/>
    <property type="molecule type" value="Genomic_DNA"/>
</dbReference>
<dbReference type="Pfam" id="PF23226">
    <property type="entry name" value="Exo_endo_phos_PGAP2IP"/>
    <property type="match status" value="1"/>
</dbReference>
<feature type="transmembrane region" description="Helical" evidence="1">
    <location>
        <begin position="576"/>
        <end position="599"/>
    </location>
</feature>
<keyword evidence="1" id="KW-0812">Transmembrane</keyword>